<accession>A0A2G0QF46</accession>
<dbReference type="AlphaFoldDB" id="A0A2G0QF46"/>
<dbReference type="Proteomes" id="UP000225433">
    <property type="component" value="Unassembled WGS sequence"/>
</dbReference>
<sequence>MEAARIEHMRKLTKCFDLPVSVFLKIKPLIVRCITFGVNFNQRAFYCYYAVTECDSKTIANACAHAHAELHAHWKL</sequence>
<organism evidence="1 2">
    <name type="scientific">Xenorhabdus hominickii</name>
    <dbReference type="NCBI Taxonomy" id="351679"/>
    <lineage>
        <taxon>Bacteria</taxon>
        <taxon>Pseudomonadati</taxon>
        <taxon>Pseudomonadota</taxon>
        <taxon>Gammaproteobacteria</taxon>
        <taxon>Enterobacterales</taxon>
        <taxon>Morganellaceae</taxon>
        <taxon>Xenorhabdus</taxon>
    </lineage>
</organism>
<evidence type="ECO:0000313" key="2">
    <source>
        <dbReference type="Proteomes" id="UP000225433"/>
    </source>
</evidence>
<dbReference type="EMBL" id="NJAI01000001">
    <property type="protein sequence ID" value="PHM57828.1"/>
    <property type="molecule type" value="Genomic_DNA"/>
</dbReference>
<proteinExistence type="predicted"/>
<protein>
    <submittedName>
        <fullName evidence="1">Uncharacterized protein</fullName>
    </submittedName>
</protein>
<name>A0A2G0QF46_XENHO</name>
<gene>
    <name evidence="1" type="ORF">Xhom_00831</name>
</gene>
<evidence type="ECO:0000313" key="1">
    <source>
        <dbReference type="EMBL" id="PHM57828.1"/>
    </source>
</evidence>
<comment type="caution">
    <text evidence="1">The sequence shown here is derived from an EMBL/GenBank/DDBJ whole genome shotgun (WGS) entry which is preliminary data.</text>
</comment>
<reference evidence="1 2" key="1">
    <citation type="journal article" date="2017" name="Nat. Microbiol.">
        <title>Natural product diversity associated with the nematode symbionts Photorhabdus and Xenorhabdus.</title>
        <authorList>
            <person name="Tobias N.J."/>
            <person name="Wolff H."/>
            <person name="Djahanschiri B."/>
            <person name="Grundmann F."/>
            <person name="Kronenwerth M."/>
            <person name="Shi Y.M."/>
            <person name="Simonyi S."/>
            <person name="Grun P."/>
            <person name="Shapiro-Ilan D."/>
            <person name="Pidot S.J."/>
            <person name="Stinear T.P."/>
            <person name="Ebersberger I."/>
            <person name="Bode H.B."/>
        </authorList>
    </citation>
    <scope>NUCLEOTIDE SEQUENCE [LARGE SCALE GENOMIC DNA]</scope>
    <source>
        <strain evidence="1 2">DSM 17903</strain>
    </source>
</reference>